<evidence type="ECO:0000256" key="7">
    <source>
        <dbReference type="SAM" id="SignalP"/>
    </source>
</evidence>
<evidence type="ECO:0000256" key="5">
    <source>
        <dbReference type="SAM" id="Coils"/>
    </source>
</evidence>
<keyword evidence="3" id="KW-0813">Transport</keyword>
<evidence type="ECO:0000259" key="9">
    <source>
        <dbReference type="Pfam" id="PF25917"/>
    </source>
</evidence>
<organism evidence="11 12">
    <name type="scientific">Pseudomonas frederiksbergensis</name>
    <dbReference type="NCBI Taxonomy" id="104087"/>
    <lineage>
        <taxon>Bacteria</taxon>
        <taxon>Pseudomonadati</taxon>
        <taxon>Pseudomonadota</taxon>
        <taxon>Gammaproteobacteria</taxon>
        <taxon>Pseudomonadales</taxon>
        <taxon>Pseudomonadaceae</taxon>
        <taxon>Pseudomonas</taxon>
    </lineage>
</organism>
<dbReference type="AlphaFoldDB" id="A0A2S8HJM7"/>
<dbReference type="PANTHER" id="PTHR30469:SF33">
    <property type="entry name" value="SLR1207 PROTEIN"/>
    <property type="match status" value="1"/>
</dbReference>
<accession>A0A2S8HJM7</accession>
<dbReference type="GO" id="GO:1990195">
    <property type="term" value="C:macrolide transmembrane transporter complex"/>
    <property type="evidence" value="ECO:0007669"/>
    <property type="project" value="InterPro"/>
</dbReference>
<protein>
    <submittedName>
        <fullName evidence="11">Efflux RND transporter periplasmic adaptor subunit</fullName>
    </submittedName>
</protein>
<evidence type="ECO:0000259" key="10">
    <source>
        <dbReference type="Pfam" id="PF25967"/>
    </source>
</evidence>
<evidence type="ECO:0000256" key="6">
    <source>
        <dbReference type="SAM" id="MobiDB-lite"/>
    </source>
</evidence>
<evidence type="ECO:0000313" key="12">
    <source>
        <dbReference type="Proteomes" id="UP000239687"/>
    </source>
</evidence>
<dbReference type="InterPro" id="IPR058624">
    <property type="entry name" value="MdtA-like_HH"/>
</dbReference>
<dbReference type="InterPro" id="IPR058627">
    <property type="entry name" value="MdtA-like_C"/>
</dbReference>
<dbReference type="Proteomes" id="UP000239687">
    <property type="component" value="Unassembled WGS sequence"/>
</dbReference>
<feature type="coiled-coil region" evidence="5">
    <location>
        <begin position="108"/>
        <end position="180"/>
    </location>
</feature>
<keyword evidence="4 5" id="KW-0175">Coiled coil</keyword>
<evidence type="ECO:0000313" key="11">
    <source>
        <dbReference type="EMBL" id="PQP02685.1"/>
    </source>
</evidence>
<name>A0A2S8HJM7_9PSED</name>
<feature type="signal peptide" evidence="7">
    <location>
        <begin position="1"/>
        <end position="24"/>
    </location>
</feature>
<evidence type="ECO:0000256" key="3">
    <source>
        <dbReference type="ARBA" id="ARBA00022448"/>
    </source>
</evidence>
<evidence type="ECO:0000256" key="1">
    <source>
        <dbReference type="ARBA" id="ARBA00004196"/>
    </source>
</evidence>
<dbReference type="Pfam" id="PF25917">
    <property type="entry name" value="BSH_RND"/>
    <property type="match status" value="1"/>
</dbReference>
<dbReference type="GO" id="GO:0015562">
    <property type="term" value="F:efflux transmembrane transporter activity"/>
    <property type="evidence" value="ECO:0007669"/>
    <property type="project" value="TreeGrafter"/>
</dbReference>
<dbReference type="InterPro" id="IPR006143">
    <property type="entry name" value="RND_pump_MFP"/>
</dbReference>
<comment type="subcellular location">
    <subcellularLocation>
        <location evidence="1">Cell envelope</location>
    </subcellularLocation>
</comment>
<feature type="domain" description="Multidrug resistance protein MdtA-like barrel-sandwich hybrid" evidence="9">
    <location>
        <begin position="60"/>
        <end position="215"/>
    </location>
</feature>
<sequence length="390" mass="42308">MKRPRHTRRALLVALCLIPVIAVAAWQVLPPGRDRFATVQVARGDIESSVTALGTLQPRRYVDVGAQASGQIHKIHVEVGDVVKEGQLLVEIDPSTQQAKLDAGRFSIDNLKAQLQEQRAQHDLARQKYQRQQHLAAGGATRDEDVQTAQAELRTTQARIDMFEAQIRQAQANLRSDQAELGYTRIYAPMSGTVVALDAREGQTLNAQQQTPLILRIAKLSPMTVWAEVSEADIGHVRPGMSAWFTTLSGGNRRWSSTVRQILPIPPKPLDQASQGGGSPASSNKSGTGRVVLYTVLLDVDNADNALMAEMTTQVFFVSHQAKNVLTAPIAALQDGPLADRQTARVVAQNGDIEQRTVRTGISDRLKVQILDGLAEGDHLLIGPADGSGD</sequence>
<feature type="region of interest" description="Disordered" evidence="6">
    <location>
        <begin position="264"/>
        <end position="286"/>
    </location>
</feature>
<reference evidence="11 12" key="1">
    <citation type="submission" date="2018-02" db="EMBL/GenBank/DDBJ databases">
        <title>Draft genome sequencing of Pseudomonas frederiksbergensis 11-D3.</title>
        <authorList>
            <person name="Zheng B.-X."/>
        </authorList>
    </citation>
    <scope>NUCLEOTIDE SEQUENCE [LARGE SCALE GENOMIC DNA]</scope>
    <source>
        <strain evidence="11 12">11-D3</strain>
    </source>
</reference>
<feature type="domain" description="Multidrug resistance protein MdtA-like alpha-helical hairpin" evidence="8">
    <location>
        <begin position="109"/>
        <end position="175"/>
    </location>
</feature>
<comment type="caution">
    <text evidence="11">The sequence shown here is derived from an EMBL/GenBank/DDBJ whole genome shotgun (WGS) entry which is preliminary data.</text>
</comment>
<proteinExistence type="inferred from homology"/>
<dbReference type="InterPro" id="IPR030190">
    <property type="entry name" value="MacA_alpha-hairpin_sf"/>
</dbReference>
<dbReference type="PANTHER" id="PTHR30469">
    <property type="entry name" value="MULTIDRUG RESISTANCE PROTEIN MDTA"/>
    <property type="match status" value="1"/>
</dbReference>
<dbReference type="Gene3D" id="2.40.30.170">
    <property type="match status" value="1"/>
</dbReference>
<dbReference type="GO" id="GO:0019898">
    <property type="term" value="C:extrinsic component of membrane"/>
    <property type="evidence" value="ECO:0007669"/>
    <property type="project" value="InterPro"/>
</dbReference>
<dbReference type="Pfam" id="PF25876">
    <property type="entry name" value="HH_MFP_RND"/>
    <property type="match status" value="1"/>
</dbReference>
<dbReference type="NCBIfam" id="TIGR01730">
    <property type="entry name" value="RND_mfp"/>
    <property type="match status" value="1"/>
</dbReference>
<dbReference type="SUPFAM" id="SSF111369">
    <property type="entry name" value="HlyD-like secretion proteins"/>
    <property type="match status" value="1"/>
</dbReference>
<evidence type="ECO:0000259" key="8">
    <source>
        <dbReference type="Pfam" id="PF25876"/>
    </source>
</evidence>
<keyword evidence="7" id="KW-0732">Signal</keyword>
<dbReference type="RefSeq" id="WP_105344258.1">
    <property type="nucleotide sequence ID" value="NZ_PUIN01000010.1"/>
</dbReference>
<dbReference type="InterPro" id="IPR058625">
    <property type="entry name" value="MdtA-like_BSH"/>
</dbReference>
<comment type="similarity">
    <text evidence="2">Belongs to the membrane fusion protein (MFP) (TC 8.A.1) family.</text>
</comment>
<evidence type="ECO:0000256" key="4">
    <source>
        <dbReference type="ARBA" id="ARBA00023054"/>
    </source>
</evidence>
<dbReference type="GO" id="GO:1990281">
    <property type="term" value="C:efflux pump complex"/>
    <property type="evidence" value="ECO:0007669"/>
    <property type="project" value="TreeGrafter"/>
</dbReference>
<evidence type="ECO:0000256" key="2">
    <source>
        <dbReference type="ARBA" id="ARBA00009477"/>
    </source>
</evidence>
<dbReference type="GO" id="GO:0030313">
    <property type="term" value="C:cell envelope"/>
    <property type="evidence" value="ECO:0007669"/>
    <property type="project" value="UniProtKB-SubCell"/>
</dbReference>
<dbReference type="GO" id="GO:1990961">
    <property type="term" value="P:xenobiotic detoxification by transmembrane export across the plasma membrane"/>
    <property type="evidence" value="ECO:0007669"/>
    <property type="project" value="InterPro"/>
</dbReference>
<gene>
    <name evidence="11" type="ORF">C5612_19050</name>
</gene>
<dbReference type="Pfam" id="PF25967">
    <property type="entry name" value="RND-MFP_C"/>
    <property type="match status" value="1"/>
</dbReference>
<feature type="chain" id="PRO_5015437138" evidence="7">
    <location>
        <begin position="25"/>
        <end position="390"/>
    </location>
</feature>
<dbReference type="Gene3D" id="6.10.140.1990">
    <property type="match status" value="1"/>
</dbReference>
<dbReference type="Gene3D" id="2.40.50.100">
    <property type="match status" value="1"/>
</dbReference>
<feature type="domain" description="Multidrug resistance protein MdtA-like C-terminal permuted SH3" evidence="10">
    <location>
        <begin position="324"/>
        <end position="383"/>
    </location>
</feature>
<dbReference type="Gene3D" id="2.40.420.20">
    <property type="match status" value="1"/>
</dbReference>
<dbReference type="EMBL" id="PUIN01000010">
    <property type="protein sequence ID" value="PQP02685.1"/>
    <property type="molecule type" value="Genomic_DNA"/>
</dbReference>